<dbReference type="PANTHER" id="PTHR30212">
    <property type="entry name" value="PROTEIN YIIM"/>
    <property type="match status" value="1"/>
</dbReference>
<protein>
    <submittedName>
        <fullName evidence="2">MOSC domain-containing protein</fullName>
    </submittedName>
</protein>
<dbReference type="Gene3D" id="2.40.33.20">
    <property type="entry name" value="PK beta-barrel domain-like"/>
    <property type="match status" value="1"/>
</dbReference>
<organism evidence="2">
    <name type="scientific">Oceaniferula spumae</name>
    <dbReference type="NCBI Taxonomy" id="2979115"/>
    <lineage>
        <taxon>Bacteria</taxon>
        <taxon>Pseudomonadati</taxon>
        <taxon>Verrucomicrobiota</taxon>
        <taxon>Verrucomicrobiia</taxon>
        <taxon>Verrucomicrobiales</taxon>
        <taxon>Verrucomicrobiaceae</taxon>
        <taxon>Oceaniferula</taxon>
    </lineage>
</organism>
<sequence>MKVVSVQVGLPRATGPKGFLSGIQKKPVSGLLHVGKINLAGDSQADLKTHGGPDKAICAYPLEHYAFWNNKLSLDFSAGDFGENFTTQYLLESDVFIDDIYRIGTALVQVSQPRQPCWKLAKRWGIKQLPLHVQETGRTGWYFRVLEEGETEAGSPLTLVERIQTTWSVAKANEVMHHHKTDWDVAAELANCPGLSANWRATLSHRAEKRTVEDSTKRLEGEA</sequence>
<dbReference type="PROSITE" id="PS51340">
    <property type="entry name" value="MOSC"/>
    <property type="match status" value="1"/>
</dbReference>
<dbReference type="SUPFAM" id="SSF50800">
    <property type="entry name" value="PK beta-barrel domain-like"/>
    <property type="match status" value="1"/>
</dbReference>
<dbReference type="GO" id="GO:0003824">
    <property type="term" value="F:catalytic activity"/>
    <property type="evidence" value="ECO:0007669"/>
    <property type="project" value="InterPro"/>
</dbReference>
<dbReference type="GO" id="GO:0030170">
    <property type="term" value="F:pyridoxal phosphate binding"/>
    <property type="evidence" value="ECO:0007669"/>
    <property type="project" value="InterPro"/>
</dbReference>
<proteinExistence type="predicted"/>
<dbReference type="InterPro" id="IPR005163">
    <property type="entry name" value="Tri_helical_YiiM-like"/>
</dbReference>
<dbReference type="EMBL" id="AP026866">
    <property type="protein sequence ID" value="BDS07758.1"/>
    <property type="molecule type" value="Genomic_DNA"/>
</dbReference>
<dbReference type="GO" id="GO:0030151">
    <property type="term" value="F:molybdenum ion binding"/>
    <property type="evidence" value="ECO:0007669"/>
    <property type="project" value="InterPro"/>
</dbReference>
<dbReference type="KEGG" id="osu:NT6N_27980"/>
<dbReference type="PANTHER" id="PTHR30212:SF2">
    <property type="entry name" value="PROTEIN YIIM"/>
    <property type="match status" value="1"/>
</dbReference>
<dbReference type="InterPro" id="IPR011037">
    <property type="entry name" value="Pyrv_Knase-like_insert_dom_sf"/>
</dbReference>
<accession>A0AAT9FP61</accession>
<dbReference type="InterPro" id="IPR052353">
    <property type="entry name" value="Benzoxazolinone_Detox_Enz"/>
</dbReference>
<dbReference type="InterPro" id="IPR005302">
    <property type="entry name" value="MoCF_Sase_C"/>
</dbReference>
<dbReference type="Pfam" id="PF03475">
    <property type="entry name" value="YiiM_3-alpha"/>
    <property type="match status" value="1"/>
</dbReference>
<gene>
    <name evidence="2" type="ORF">NT6N_27980</name>
</gene>
<evidence type="ECO:0000259" key="1">
    <source>
        <dbReference type="PROSITE" id="PS51340"/>
    </source>
</evidence>
<dbReference type="Pfam" id="PF03473">
    <property type="entry name" value="MOSC"/>
    <property type="match status" value="1"/>
</dbReference>
<dbReference type="AlphaFoldDB" id="A0AAT9FP61"/>
<reference evidence="2" key="1">
    <citation type="submission" date="2024-07" db="EMBL/GenBank/DDBJ databases">
        <title>Complete genome sequence of Verrucomicrobiaceae bacterium NT6N.</title>
        <authorList>
            <person name="Huang C."/>
            <person name="Takami H."/>
            <person name="Hamasaki K."/>
        </authorList>
    </citation>
    <scope>NUCLEOTIDE SEQUENCE</scope>
    <source>
        <strain evidence="2">NT6N</strain>
    </source>
</reference>
<name>A0AAT9FP61_9BACT</name>
<feature type="domain" description="MOSC" evidence="1">
    <location>
        <begin position="26"/>
        <end position="160"/>
    </location>
</feature>
<evidence type="ECO:0000313" key="2">
    <source>
        <dbReference type="EMBL" id="BDS07758.1"/>
    </source>
</evidence>